<reference evidence="1 2" key="1">
    <citation type="journal article" date="2018" name="Proc. R. Soc. B">
        <title>A non-coding region near Follistatin controls head colour polymorphism in the Gouldian finch.</title>
        <authorList>
            <person name="Toomey M.B."/>
            <person name="Marques C.I."/>
            <person name="Andrade P."/>
            <person name="Araujo P.M."/>
            <person name="Sabatino S."/>
            <person name="Gazda M.A."/>
            <person name="Afonso S."/>
            <person name="Lopes R.J."/>
            <person name="Corbo J.C."/>
            <person name="Carneiro M."/>
        </authorList>
    </citation>
    <scope>NUCLEOTIDE SEQUENCE [LARGE SCALE GENOMIC DNA]</scope>
    <source>
        <strain evidence="1">Red01</strain>
        <tissue evidence="1">Muscle</tissue>
    </source>
</reference>
<dbReference type="AlphaFoldDB" id="A0A3L8SIK2"/>
<dbReference type="Proteomes" id="UP000276834">
    <property type="component" value="Unassembled WGS sequence"/>
</dbReference>
<name>A0A3L8SIK2_CHLGU</name>
<dbReference type="EMBL" id="QUSF01000020">
    <property type="protein sequence ID" value="RLW02039.1"/>
    <property type="molecule type" value="Genomic_DNA"/>
</dbReference>
<gene>
    <name evidence="1" type="ORF">DV515_00007594</name>
</gene>
<proteinExistence type="predicted"/>
<protein>
    <submittedName>
        <fullName evidence="1">Uncharacterized protein</fullName>
    </submittedName>
</protein>
<sequence>MLSSELVQHSLANTGTWVWEECWQGDELIKVELCHHLLQESEMRPSLRRILVQAAVGRISHWSSALATRRGQRHREKQEPFP</sequence>
<keyword evidence="2" id="KW-1185">Reference proteome</keyword>
<accession>A0A3L8SIK2</accession>
<organism evidence="1 2">
    <name type="scientific">Chloebia gouldiae</name>
    <name type="common">Gouldian finch</name>
    <name type="synonym">Erythrura gouldiae</name>
    <dbReference type="NCBI Taxonomy" id="44316"/>
    <lineage>
        <taxon>Eukaryota</taxon>
        <taxon>Metazoa</taxon>
        <taxon>Chordata</taxon>
        <taxon>Craniata</taxon>
        <taxon>Vertebrata</taxon>
        <taxon>Euteleostomi</taxon>
        <taxon>Archelosauria</taxon>
        <taxon>Archosauria</taxon>
        <taxon>Dinosauria</taxon>
        <taxon>Saurischia</taxon>
        <taxon>Theropoda</taxon>
        <taxon>Coelurosauria</taxon>
        <taxon>Aves</taxon>
        <taxon>Neognathae</taxon>
        <taxon>Neoaves</taxon>
        <taxon>Telluraves</taxon>
        <taxon>Australaves</taxon>
        <taxon>Passeriformes</taxon>
        <taxon>Passeroidea</taxon>
        <taxon>Passeridae</taxon>
        <taxon>Chloebia</taxon>
    </lineage>
</organism>
<comment type="caution">
    <text evidence="1">The sequence shown here is derived from an EMBL/GenBank/DDBJ whole genome shotgun (WGS) entry which is preliminary data.</text>
</comment>
<evidence type="ECO:0000313" key="1">
    <source>
        <dbReference type="EMBL" id="RLW02039.1"/>
    </source>
</evidence>
<evidence type="ECO:0000313" key="2">
    <source>
        <dbReference type="Proteomes" id="UP000276834"/>
    </source>
</evidence>